<feature type="binding site" evidence="6">
    <location>
        <position position="258"/>
    </location>
    <ligand>
        <name>substrate</name>
    </ligand>
</feature>
<evidence type="ECO:0000256" key="2">
    <source>
        <dbReference type="ARBA" id="ARBA00011881"/>
    </source>
</evidence>
<dbReference type="EC" id="3.5.1.2" evidence="3 6"/>
<dbReference type="GO" id="GO:0006543">
    <property type="term" value="P:L-glutamine catabolic process"/>
    <property type="evidence" value="ECO:0007669"/>
    <property type="project" value="TreeGrafter"/>
</dbReference>
<feature type="binding site" evidence="6">
    <location>
        <position position="240"/>
    </location>
    <ligand>
        <name>substrate</name>
    </ligand>
</feature>
<evidence type="ECO:0000313" key="8">
    <source>
        <dbReference type="Proteomes" id="UP000036908"/>
    </source>
</evidence>
<comment type="catalytic activity">
    <reaction evidence="5 6">
        <text>L-glutamine + H2O = L-glutamate + NH4(+)</text>
        <dbReference type="Rhea" id="RHEA:15889"/>
        <dbReference type="ChEBI" id="CHEBI:15377"/>
        <dbReference type="ChEBI" id="CHEBI:28938"/>
        <dbReference type="ChEBI" id="CHEBI:29985"/>
        <dbReference type="ChEBI" id="CHEBI:58359"/>
        <dbReference type="EC" id="3.5.1.2"/>
    </reaction>
</comment>
<evidence type="ECO:0000256" key="5">
    <source>
        <dbReference type="ARBA" id="ARBA00049534"/>
    </source>
</evidence>
<dbReference type="FunFam" id="3.40.710.10:FF:000005">
    <property type="entry name" value="Glutaminase"/>
    <property type="match status" value="1"/>
</dbReference>
<dbReference type="NCBIfam" id="NF002133">
    <property type="entry name" value="PRK00971.1-2"/>
    <property type="match status" value="1"/>
</dbReference>
<dbReference type="Pfam" id="PF04960">
    <property type="entry name" value="Glutaminase"/>
    <property type="match status" value="1"/>
</dbReference>
<organism evidence="7 8">
    <name type="scientific">Roseivirga seohaensis subsp. aquiponti</name>
    <dbReference type="NCBI Taxonomy" id="1566026"/>
    <lineage>
        <taxon>Bacteria</taxon>
        <taxon>Pseudomonadati</taxon>
        <taxon>Bacteroidota</taxon>
        <taxon>Cytophagia</taxon>
        <taxon>Cytophagales</taxon>
        <taxon>Roseivirgaceae</taxon>
        <taxon>Roseivirga</taxon>
    </lineage>
</organism>
<accession>A0A0L8ALZ3</accession>
<protein>
    <recommendedName>
        <fullName evidence="3 6">Glutaminase</fullName>
        <ecNumber evidence="3 6">3.5.1.2</ecNumber>
    </recommendedName>
</protein>
<dbReference type="SUPFAM" id="SSF56601">
    <property type="entry name" value="beta-lactamase/transpeptidase-like"/>
    <property type="match status" value="1"/>
</dbReference>
<keyword evidence="4 6" id="KW-0378">Hydrolase</keyword>
<dbReference type="NCBIfam" id="TIGR03814">
    <property type="entry name" value="Gln_ase"/>
    <property type="match status" value="1"/>
</dbReference>
<feature type="binding site" evidence="6">
    <location>
        <position position="188"/>
    </location>
    <ligand>
        <name>substrate</name>
    </ligand>
</feature>
<dbReference type="OrthoDB" id="9788822at2"/>
<evidence type="ECO:0000256" key="4">
    <source>
        <dbReference type="ARBA" id="ARBA00022801"/>
    </source>
</evidence>
<dbReference type="AlphaFoldDB" id="A0A0L8ALZ3"/>
<comment type="similarity">
    <text evidence="1 6">Belongs to the glutaminase family.</text>
</comment>
<dbReference type="GO" id="GO:0006537">
    <property type="term" value="P:glutamate biosynthetic process"/>
    <property type="evidence" value="ECO:0007669"/>
    <property type="project" value="TreeGrafter"/>
</dbReference>
<keyword evidence="6" id="KW-0007">Acetylation</keyword>
<dbReference type="HAMAP" id="MF_00313">
    <property type="entry name" value="Glutaminase"/>
    <property type="match status" value="1"/>
</dbReference>
<feature type="binding site" evidence="6">
    <location>
        <position position="63"/>
    </location>
    <ligand>
        <name>substrate</name>
    </ligand>
</feature>
<sequence>MEYKQAFSNTCDFLSKINDPGKVASYIPELGSVDPNKFGVHLTTLNGENFSHGDFNEKFSIQSIAKVLSLVLAYELEGEKLWKRVGVEPSGTAFNSLVQLEHDKGIPRNPLINSGALVVCDILVDHLQNSKQTFIEYIRKIADNHSINYNEKVAQSEKEHGYRNAALINLMKAYGNIDGNCDEVLDFYFHLCSIEMTCSELSRTFMFLVNDGVDPFTEERVISTEKSKRINTLMQLCGFYDEAGEFSFKVGIPGKSGVGGGIIAVLPEHFSVAVWSPPLNEKGNSYKGMRFLEMFNQATDSSVF</sequence>
<dbReference type="EMBL" id="JSVA01000008">
    <property type="protein sequence ID" value="KOF03232.1"/>
    <property type="molecule type" value="Genomic_DNA"/>
</dbReference>
<evidence type="ECO:0000313" key="7">
    <source>
        <dbReference type="EMBL" id="KOF03232.1"/>
    </source>
</evidence>
<feature type="binding site" evidence="6">
    <location>
        <position position="113"/>
    </location>
    <ligand>
        <name>substrate</name>
    </ligand>
</feature>
<feature type="binding site" evidence="6">
    <location>
        <position position="157"/>
    </location>
    <ligand>
        <name>substrate</name>
    </ligand>
</feature>
<feature type="binding site" evidence="6">
    <location>
        <position position="164"/>
    </location>
    <ligand>
        <name>substrate</name>
    </ligand>
</feature>
<dbReference type="GO" id="GO:0004359">
    <property type="term" value="F:glutaminase activity"/>
    <property type="evidence" value="ECO:0007669"/>
    <property type="project" value="UniProtKB-UniRule"/>
</dbReference>
<dbReference type="InterPro" id="IPR015868">
    <property type="entry name" value="Glutaminase"/>
</dbReference>
<dbReference type="InterPro" id="IPR012338">
    <property type="entry name" value="Beta-lactam/transpept-like"/>
</dbReference>
<dbReference type="PATRIC" id="fig|1566026.4.peg.3430"/>
<name>A0A0L8ALZ3_9BACT</name>
<dbReference type="Proteomes" id="UP000036908">
    <property type="component" value="Unassembled WGS sequence"/>
</dbReference>
<dbReference type="NCBIfam" id="NF002132">
    <property type="entry name" value="PRK00971.1-1"/>
    <property type="match status" value="1"/>
</dbReference>
<dbReference type="PANTHER" id="PTHR12544:SF29">
    <property type="entry name" value="GLUTAMINASE"/>
    <property type="match status" value="1"/>
</dbReference>
<evidence type="ECO:0000256" key="1">
    <source>
        <dbReference type="ARBA" id="ARBA00011076"/>
    </source>
</evidence>
<comment type="subunit">
    <text evidence="2 6">Homotetramer.</text>
</comment>
<proteinExistence type="inferred from homology"/>
<comment type="caution">
    <text evidence="7">The sequence shown here is derived from an EMBL/GenBank/DDBJ whole genome shotgun (WGS) entry which is preliminary data.</text>
</comment>
<gene>
    <name evidence="6" type="primary">glsA</name>
    <name evidence="7" type="ORF">OB69_07980</name>
</gene>
<keyword evidence="8" id="KW-1185">Reference proteome</keyword>
<dbReference type="Gene3D" id="3.40.710.10">
    <property type="entry name" value="DD-peptidase/beta-lactamase superfamily"/>
    <property type="match status" value="1"/>
</dbReference>
<evidence type="ECO:0000256" key="3">
    <source>
        <dbReference type="ARBA" id="ARBA00012918"/>
    </source>
</evidence>
<dbReference type="RefSeq" id="WP_053223174.1">
    <property type="nucleotide sequence ID" value="NZ_JSVA01000008.1"/>
</dbReference>
<dbReference type="PANTHER" id="PTHR12544">
    <property type="entry name" value="GLUTAMINASE"/>
    <property type="match status" value="1"/>
</dbReference>
<reference evidence="8" key="1">
    <citation type="submission" date="2014-11" db="EMBL/GenBank/DDBJ databases">
        <title>Genome sequencing of Roseivirga sp. D-25.</title>
        <authorList>
            <person name="Selvaratnam C."/>
            <person name="Thevarajoo S."/>
            <person name="Goh K.M."/>
            <person name="Eee R."/>
            <person name="Chan K.-G."/>
            <person name="Chong C.S."/>
        </authorList>
    </citation>
    <scope>NUCLEOTIDE SEQUENCE [LARGE SCALE GENOMIC DNA]</scope>
    <source>
        <strain evidence="8">D-25</strain>
    </source>
</reference>
<evidence type="ECO:0000256" key="6">
    <source>
        <dbReference type="HAMAP-Rule" id="MF_00313"/>
    </source>
</evidence>